<evidence type="ECO:0000313" key="2">
    <source>
        <dbReference type="EMBL" id="KAA3763939.1"/>
    </source>
</evidence>
<dbReference type="EMBL" id="VWMK01000012">
    <property type="protein sequence ID" value="KAA3763939.1"/>
    <property type="molecule type" value="Genomic_DNA"/>
</dbReference>
<dbReference type="AlphaFoldDB" id="A0A7J4XI67"/>
<dbReference type="InterPro" id="IPR032329">
    <property type="entry name" value="DUF4855"/>
</dbReference>
<evidence type="ECO:0000313" key="3">
    <source>
        <dbReference type="Proteomes" id="UP000422221"/>
    </source>
</evidence>
<name>A0A7J4XI67_9BACE</name>
<protein>
    <submittedName>
        <fullName evidence="2">DUF4855 domain-containing protein</fullName>
    </submittedName>
</protein>
<gene>
    <name evidence="2" type="ORF">F3F73_12775</name>
</gene>
<feature type="chain" id="PRO_5029844488" evidence="1">
    <location>
        <begin position="28"/>
        <end position="423"/>
    </location>
</feature>
<feature type="signal peptide" evidence="1">
    <location>
        <begin position="1"/>
        <end position="27"/>
    </location>
</feature>
<keyword evidence="1" id="KW-0732">Signal</keyword>
<proteinExistence type="predicted"/>
<sequence>MSTLKKTYITLAITVITVFLGASTATAAYKTDVVSDMALIYQGGNHRPEWTEDELRPYVVHTFADGRMEWFFDSFLFFEFTDSWQIAFGSSYGTRNAQRSDWEWLLNRVFEKGKSLDALNSCIEHYKTIIGEPSFKHRIVLGVVSPITGQTDWGSLDGKTLDFTNRDDQITAAKWYIDQLMERFAEETYNNLELTGFYWLEESTAKCGDLPKDVSEYIHQLDKRFYWIPYWNASGYNLWKKLGFDTAFLQPNHFFSKDIPDIRLDQACNTARKFGMGLEMEFDSNVLYEKEDSYYSRLESYINAFENNGVFEESSIAYYSGTKGILDMYRSNSIENTLILDRIAGHILNRRSRGVGIETPDPPKTDVIVAGGVGELYISGDPESIRIYTANGILVSENRKSFQCPSGIYIVIVDGETRKVTVR</sequence>
<evidence type="ECO:0000256" key="1">
    <source>
        <dbReference type="SAM" id="SignalP"/>
    </source>
</evidence>
<dbReference type="Proteomes" id="UP000422221">
    <property type="component" value="Unassembled WGS sequence"/>
</dbReference>
<accession>A0A7J4XI67</accession>
<organism evidence="2 3">
    <name type="scientific">Bacteroides salyersiae</name>
    <dbReference type="NCBI Taxonomy" id="291644"/>
    <lineage>
        <taxon>Bacteria</taxon>
        <taxon>Pseudomonadati</taxon>
        <taxon>Bacteroidota</taxon>
        <taxon>Bacteroidia</taxon>
        <taxon>Bacteroidales</taxon>
        <taxon>Bacteroidaceae</taxon>
        <taxon>Bacteroides</taxon>
    </lineage>
</organism>
<comment type="caution">
    <text evidence="2">The sequence shown here is derived from an EMBL/GenBank/DDBJ whole genome shotgun (WGS) entry which is preliminary data.</text>
</comment>
<reference evidence="2 3" key="1">
    <citation type="journal article" date="2019" name="Nat. Med.">
        <title>A library of human gut bacterial isolates paired with longitudinal multiomics data enables mechanistic microbiome research.</title>
        <authorList>
            <person name="Poyet M."/>
            <person name="Groussin M."/>
            <person name="Gibbons S.M."/>
            <person name="Avila-Pacheco J."/>
            <person name="Jiang X."/>
            <person name="Kearney S.M."/>
            <person name="Perrotta A.R."/>
            <person name="Berdy B."/>
            <person name="Zhao S."/>
            <person name="Lieberman T.D."/>
            <person name="Swanson P.K."/>
            <person name="Smith M."/>
            <person name="Roesemann S."/>
            <person name="Alexander J.E."/>
            <person name="Rich S.A."/>
            <person name="Livny J."/>
            <person name="Vlamakis H."/>
            <person name="Clish C."/>
            <person name="Bullock K."/>
            <person name="Deik A."/>
            <person name="Scott J."/>
            <person name="Pierce K.A."/>
            <person name="Xavier R.J."/>
            <person name="Alm E.J."/>
        </authorList>
    </citation>
    <scope>NUCLEOTIDE SEQUENCE [LARGE SCALE GENOMIC DNA]</scope>
    <source>
        <strain evidence="2 3">BIOML-A10</strain>
    </source>
</reference>
<dbReference type="Pfam" id="PF16147">
    <property type="entry name" value="DUF4855"/>
    <property type="match status" value="1"/>
</dbReference>